<gene>
    <name evidence="11" type="primary">trpS</name>
    <name evidence="11" type="ORF">FZC35_00900</name>
</gene>
<dbReference type="GO" id="GO:0004830">
    <property type="term" value="F:tryptophan-tRNA ligase activity"/>
    <property type="evidence" value="ECO:0007669"/>
    <property type="project" value="UniProtKB-UniRule"/>
</dbReference>
<proteinExistence type="inferred from homology"/>
<dbReference type="Gene3D" id="3.40.50.620">
    <property type="entry name" value="HUPs"/>
    <property type="match status" value="1"/>
</dbReference>
<evidence type="ECO:0000256" key="3">
    <source>
        <dbReference type="ARBA" id="ARBA00022598"/>
    </source>
</evidence>
<evidence type="ECO:0000256" key="9">
    <source>
        <dbReference type="NCBIfam" id="TIGR00233"/>
    </source>
</evidence>
<evidence type="ECO:0000256" key="1">
    <source>
        <dbReference type="ARBA" id="ARBA00005594"/>
    </source>
</evidence>
<dbReference type="EMBL" id="CP043315">
    <property type="protein sequence ID" value="QEK37939.1"/>
    <property type="molecule type" value="Genomic_DNA"/>
</dbReference>
<dbReference type="KEGG" id="cip:FZC35_00900"/>
<evidence type="ECO:0000256" key="2">
    <source>
        <dbReference type="ARBA" id="ARBA00013161"/>
    </source>
</evidence>
<keyword evidence="5 10" id="KW-0067">ATP-binding</keyword>
<dbReference type="GO" id="GO:0005524">
    <property type="term" value="F:ATP binding"/>
    <property type="evidence" value="ECO:0007669"/>
    <property type="project" value="UniProtKB-KW"/>
</dbReference>
<dbReference type="GO" id="GO:0006436">
    <property type="term" value="P:tryptophanyl-tRNA aminoacylation"/>
    <property type="evidence" value="ECO:0007669"/>
    <property type="project" value="UniProtKB-UniRule"/>
</dbReference>
<dbReference type="InterPro" id="IPR050203">
    <property type="entry name" value="Trp-tRNA_synthetase"/>
</dbReference>
<evidence type="ECO:0000256" key="6">
    <source>
        <dbReference type="ARBA" id="ARBA00022917"/>
    </source>
</evidence>
<dbReference type="Pfam" id="PF00579">
    <property type="entry name" value="tRNA-synt_1b"/>
    <property type="match status" value="1"/>
</dbReference>
<dbReference type="PANTHER" id="PTHR43766">
    <property type="entry name" value="TRYPTOPHAN--TRNA LIGASE, MITOCHONDRIAL"/>
    <property type="match status" value="1"/>
</dbReference>
<evidence type="ECO:0000256" key="8">
    <source>
        <dbReference type="ARBA" id="ARBA00049929"/>
    </source>
</evidence>
<dbReference type="GO" id="GO:0005829">
    <property type="term" value="C:cytosol"/>
    <property type="evidence" value="ECO:0007669"/>
    <property type="project" value="TreeGrafter"/>
</dbReference>
<accession>A0A5C0UDV3</accession>
<comment type="similarity">
    <text evidence="1 10">Belongs to the class-I aminoacyl-tRNA synthetase family.</text>
</comment>
<reference evidence="11 12" key="1">
    <citation type="submission" date="2019-08" db="EMBL/GenBank/DDBJ databases">
        <title>Highly reduced genomes of protist endosymbionts show evolutionary convergence.</title>
        <authorList>
            <person name="George E."/>
            <person name="Husnik F."/>
            <person name="Tashyreva D."/>
            <person name="Prokopchuk G."/>
            <person name="Horak A."/>
            <person name="Kwong W.K."/>
            <person name="Lukes J."/>
            <person name="Keeling P.J."/>
        </authorList>
    </citation>
    <scope>NUCLEOTIDE SEQUENCE [LARGE SCALE GENOMIC DNA]</scope>
    <source>
        <strain evidence="11">1605</strain>
    </source>
</reference>
<dbReference type="CDD" id="cd00806">
    <property type="entry name" value="TrpRS_core"/>
    <property type="match status" value="1"/>
</dbReference>
<evidence type="ECO:0000256" key="4">
    <source>
        <dbReference type="ARBA" id="ARBA00022741"/>
    </source>
</evidence>
<dbReference type="PANTHER" id="PTHR43766:SF1">
    <property type="entry name" value="TRYPTOPHAN--TRNA LIGASE, MITOCHONDRIAL"/>
    <property type="match status" value="1"/>
</dbReference>
<evidence type="ECO:0000313" key="12">
    <source>
        <dbReference type="Proteomes" id="UP000325155"/>
    </source>
</evidence>
<organism evidence="11 12">
    <name type="scientific">Candidatus Cytomitobacter indipagum</name>
    <dbReference type="NCBI Taxonomy" id="2601575"/>
    <lineage>
        <taxon>Bacteria</taxon>
        <taxon>Pseudomonadati</taxon>
        <taxon>Pseudomonadota</taxon>
        <taxon>Alphaproteobacteria</taxon>
        <taxon>Holosporales</taxon>
        <taxon>Holosporaceae</taxon>
        <taxon>Candidatus Cytomitobacter</taxon>
    </lineage>
</organism>
<dbReference type="PRINTS" id="PR01039">
    <property type="entry name" value="TRNASYNTHTRP"/>
</dbReference>
<dbReference type="RefSeq" id="WP_148980786.1">
    <property type="nucleotide sequence ID" value="NZ_CP043315.1"/>
</dbReference>
<name>A0A5C0UDV3_9PROT</name>
<keyword evidence="3 10" id="KW-0436">Ligase</keyword>
<keyword evidence="6 10" id="KW-0648">Protein biosynthesis</keyword>
<dbReference type="OrthoDB" id="9801042at2"/>
<dbReference type="AlphaFoldDB" id="A0A5C0UDV3"/>
<dbReference type="InterPro" id="IPR001412">
    <property type="entry name" value="aa-tRNA-synth_I_CS"/>
</dbReference>
<dbReference type="Proteomes" id="UP000325155">
    <property type="component" value="Chromosome"/>
</dbReference>
<keyword evidence="12" id="KW-1185">Reference proteome</keyword>
<dbReference type="PROSITE" id="PS00178">
    <property type="entry name" value="AA_TRNA_LIGASE_I"/>
    <property type="match status" value="1"/>
</dbReference>
<dbReference type="InterPro" id="IPR002305">
    <property type="entry name" value="aa-tRNA-synth_Ic"/>
</dbReference>
<sequence>MFMGIVLTGDRPTGKLHLGHYAGSLLSRIELQNEHDQYVMIADLQAMTDSNSDLIKNNILEVMKDYISVGLDPNKTTFLLQSAIPELTELTFHYMNLVTLGRLERNPTVKNEIRQKSYENSLPAGFLCYPVSQAADITAFQADLVPVGNDQIPMIEQTNEIVRKFSSSHGSGAIKEVKAILSKTQRLIGIDGQAKASKSLGNAIILSDSSEEIKRKVFDMYTDPNHIHVKDPGEVEGNVVFEYLDAFYGDKEHLEELKIHYKKGGLGDFALKKLLNQVLQDLIAPIREKRESLNDLDMKDILWKGTQKARVVASNTLSKVRKAIGIDFFNL</sequence>
<dbReference type="NCBIfam" id="TIGR00233">
    <property type="entry name" value="trpS"/>
    <property type="match status" value="1"/>
</dbReference>
<dbReference type="EC" id="6.1.1.2" evidence="2 9"/>
<keyword evidence="4 10" id="KW-0547">Nucleotide-binding</keyword>
<evidence type="ECO:0000256" key="10">
    <source>
        <dbReference type="RuleBase" id="RU363036"/>
    </source>
</evidence>
<protein>
    <recommendedName>
        <fullName evidence="2 9">Tryptophan--tRNA ligase</fullName>
        <ecNumber evidence="2 9">6.1.1.2</ecNumber>
    </recommendedName>
</protein>
<dbReference type="Gene3D" id="1.10.240.10">
    <property type="entry name" value="Tyrosyl-Transfer RNA Synthetase"/>
    <property type="match status" value="1"/>
</dbReference>
<dbReference type="InterPro" id="IPR014729">
    <property type="entry name" value="Rossmann-like_a/b/a_fold"/>
</dbReference>
<evidence type="ECO:0000313" key="11">
    <source>
        <dbReference type="EMBL" id="QEK37939.1"/>
    </source>
</evidence>
<keyword evidence="7 10" id="KW-0030">Aminoacyl-tRNA synthetase</keyword>
<dbReference type="InterPro" id="IPR002306">
    <property type="entry name" value="Trp-tRNA-ligase"/>
</dbReference>
<evidence type="ECO:0000256" key="5">
    <source>
        <dbReference type="ARBA" id="ARBA00022840"/>
    </source>
</evidence>
<comment type="catalytic activity">
    <reaction evidence="8">
        <text>tRNA(Trp) + L-tryptophan + ATP = L-tryptophyl-tRNA(Trp) + AMP + diphosphate + H(+)</text>
        <dbReference type="Rhea" id="RHEA:24080"/>
        <dbReference type="Rhea" id="RHEA-COMP:9671"/>
        <dbReference type="Rhea" id="RHEA-COMP:9705"/>
        <dbReference type="ChEBI" id="CHEBI:15378"/>
        <dbReference type="ChEBI" id="CHEBI:30616"/>
        <dbReference type="ChEBI" id="CHEBI:33019"/>
        <dbReference type="ChEBI" id="CHEBI:57912"/>
        <dbReference type="ChEBI" id="CHEBI:78442"/>
        <dbReference type="ChEBI" id="CHEBI:78535"/>
        <dbReference type="ChEBI" id="CHEBI:456215"/>
        <dbReference type="EC" id="6.1.1.2"/>
    </reaction>
</comment>
<dbReference type="FunFam" id="1.10.240.10:FF:000005">
    <property type="entry name" value="Tryptophan--tRNA ligase"/>
    <property type="match status" value="1"/>
</dbReference>
<evidence type="ECO:0000256" key="7">
    <source>
        <dbReference type="ARBA" id="ARBA00023146"/>
    </source>
</evidence>
<dbReference type="SUPFAM" id="SSF52374">
    <property type="entry name" value="Nucleotidylyl transferase"/>
    <property type="match status" value="1"/>
</dbReference>